<comment type="subcellular location">
    <subcellularLocation>
        <location evidence="1">Cell membrane</location>
        <topology evidence="1">Multi-pass membrane protein</topology>
    </subcellularLocation>
</comment>
<dbReference type="InterPro" id="IPR003317">
    <property type="entry name" value="Cyt-d_oxidase_su2"/>
</dbReference>
<evidence type="ECO:0000256" key="2">
    <source>
        <dbReference type="ARBA" id="ARBA00007543"/>
    </source>
</evidence>
<dbReference type="Pfam" id="PF02322">
    <property type="entry name" value="Cyt_bd_oxida_II"/>
    <property type="match status" value="1"/>
</dbReference>
<evidence type="ECO:0000256" key="4">
    <source>
        <dbReference type="ARBA" id="ARBA00022692"/>
    </source>
</evidence>
<dbReference type="AlphaFoldDB" id="A0A2T4SZX7"/>
<feature type="transmembrane region" description="Helical" evidence="7">
    <location>
        <begin position="262"/>
        <end position="280"/>
    </location>
</feature>
<feature type="transmembrane region" description="Helical" evidence="7">
    <location>
        <begin position="198"/>
        <end position="220"/>
    </location>
</feature>
<evidence type="ECO:0000313" key="9">
    <source>
        <dbReference type="Proteomes" id="UP000283576"/>
    </source>
</evidence>
<protein>
    <submittedName>
        <fullName evidence="8">Cytochrome d ubiquinol oxidase subunit II</fullName>
    </submittedName>
</protein>
<keyword evidence="4 7" id="KW-0812">Transmembrane</keyword>
<dbReference type="Proteomes" id="UP000283576">
    <property type="component" value="Unassembled WGS sequence"/>
</dbReference>
<name>A0A2T4SZX7_STAGA</name>
<feature type="transmembrane region" description="Helical" evidence="7">
    <location>
        <begin position="162"/>
        <end position="186"/>
    </location>
</feature>
<gene>
    <name evidence="8" type="ORF">BUZ01_00310</name>
</gene>
<evidence type="ECO:0000256" key="5">
    <source>
        <dbReference type="ARBA" id="ARBA00022989"/>
    </source>
</evidence>
<feature type="transmembrane region" description="Helical" evidence="7">
    <location>
        <begin position="80"/>
        <end position="105"/>
    </location>
</feature>
<dbReference type="RefSeq" id="WP_107527967.1">
    <property type="nucleotide sequence ID" value="NZ_CP069082.1"/>
</dbReference>
<feature type="transmembrane region" description="Helical" evidence="7">
    <location>
        <begin position="117"/>
        <end position="137"/>
    </location>
</feature>
<evidence type="ECO:0000256" key="3">
    <source>
        <dbReference type="ARBA" id="ARBA00022475"/>
    </source>
</evidence>
<evidence type="ECO:0000256" key="1">
    <source>
        <dbReference type="ARBA" id="ARBA00004651"/>
    </source>
</evidence>
<keyword evidence="6 7" id="KW-0472">Membrane</keyword>
<feature type="transmembrane region" description="Helical" evidence="7">
    <location>
        <begin position="300"/>
        <end position="328"/>
    </location>
</feature>
<sequence length="338" mass="38452">MIFAYIGITVLWFFLFCYIIVASIDFGAGFFTLHAKVTKQDKKINHLIARYLNPVWEVTNVFFVFFFVGMVGFFPDTAKYFGSVLLLPASIAVILISIRGSFYAFENYGPDTKLPWLALYGIAGLFIPAALATTLTISEGGFIKEHAGNIDLNWVELLLSPYAWAVVFLAVISVLYISSGFLTFYAARARDTEAYRLLRYWFLFWGPPMIAISIFVFLSLRVQNETHFMNAVTNYWWMFLLSLIFFIGAMILTYLKKGHGVAFIFVMLQMGFAFFGYGASKLPYILTPYIHIKHGVTNPSMAITLITAFIFALLLLIPSLILIMKLFVFDKEYVEGKK</sequence>
<feature type="transmembrane region" description="Helical" evidence="7">
    <location>
        <begin position="235"/>
        <end position="255"/>
    </location>
</feature>
<comment type="caution">
    <text evidence="8">The sequence shown here is derived from an EMBL/GenBank/DDBJ whole genome shotgun (WGS) entry which is preliminary data.</text>
</comment>
<comment type="similarity">
    <text evidence="2">Belongs to the cytochrome ubiquinol oxidase subunit 2 family.</text>
</comment>
<evidence type="ECO:0000256" key="6">
    <source>
        <dbReference type="ARBA" id="ARBA00023136"/>
    </source>
</evidence>
<dbReference type="GeneID" id="93845545"/>
<feature type="transmembrane region" description="Helical" evidence="7">
    <location>
        <begin position="6"/>
        <end position="33"/>
    </location>
</feature>
<dbReference type="EMBL" id="QXRZ01000001">
    <property type="protein sequence ID" value="RIL44447.1"/>
    <property type="molecule type" value="Genomic_DNA"/>
</dbReference>
<evidence type="ECO:0000256" key="7">
    <source>
        <dbReference type="SAM" id="Phobius"/>
    </source>
</evidence>
<keyword evidence="5 7" id="KW-1133">Transmembrane helix</keyword>
<feature type="transmembrane region" description="Helical" evidence="7">
    <location>
        <begin position="54"/>
        <end position="74"/>
    </location>
</feature>
<reference evidence="8 9" key="1">
    <citation type="journal article" date="2016" name="Front. Microbiol.">
        <title>Comprehensive Phylogenetic Analysis of Bovine Non-aureus Staphylococci Species Based on Whole-Genome Sequencing.</title>
        <authorList>
            <person name="Naushad S."/>
            <person name="Barkema H.W."/>
            <person name="Luby C."/>
            <person name="Condas L.A."/>
            <person name="Nobrega D.B."/>
            <person name="Carson D.A."/>
            <person name="De Buck J."/>
        </authorList>
    </citation>
    <scope>NUCLEOTIDE SEQUENCE [LARGE SCALE GENOMIC DNA]</scope>
    <source>
        <strain evidence="8 9">SNUC 1388</strain>
    </source>
</reference>
<organism evidence="8 9">
    <name type="scientific">Staphylococcus gallinarum</name>
    <dbReference type="NCBI Taxonomy" id="1293"/>
    <lineage>
        <taxon>Bacteria</taxon>
        <taxon>Bacillati</taxon>
        <taxon>Bacillota</taxon>
        <taxon>Bacilli</taxon>
        <taxon>Bacillales</taxon>
        <taxon>Staphylococcaceae</taxon>
        <taxon>Staphylococcus</taxon>
    </lineage>
</organism>
<evidence type="ECO:0000313" key="8">
    <source>
        <dbReference type="EMBL" id="RIL44447.1"/>
    </source>
</evidence>
<keyword evidence="3" id="KW-1003">Cell membrane</keyword>
<accession>A0A2T4SZX7</accession>
<proteinExistence type="inferred from homology"/>
<dbReference type="GO" id="GO:0005886">
    <property type="term" value="C:plasma membrane"/>
    <property type="evidence" value="ECO:0007669"/>
    <property type="project" value="UniProtKB-SubCell"/>
</dbReference>